<protein>
    <submittedName>
        <fullName evidence="1">PPUP8923</fullName>
    </submittedName>
</protein>
<proteinExistence type="predicted"/>
<sequence>MTGGPEFKRLLPRGSMTGMILELRCGALQGPQQVACKCDCEERAAASIRARTRPRVCTHPAGCNRGDMCAQHALKSHTNRQLPATRCECVIVTLWGFVPQEHVIT</sequence>
<accession>A0A0S7EQW4</accession>
<dbReference type="AlphaFoldDB" id="A0A0S7EQW4"/>
<dbReference type="EMBL" id="GBYX01476237">
    <property type="protein sequence ID" value="JAO05440.1"/>
    <property type="molecule type" value="Transcribed_RNA"/>
</dbReference>
<gene>
    <name evidence="1" type="primary">PPUP8923</name>
</gene>
<evidence type="ECO:0000313" key="1">
    <source>
        <dbReference type="EMBL" id="JAO05440.1"/>
    </source>
</evidence>
<organism evidence="1">
    <name type="scientific">Poeciliopsis prolifica</name>
    <name type="common">blackstripe livebearer</name>
    <dbReference type="NCBI Taxonomy" id="188132"/>
    <lineage>
        <taxon>Eukaryota</taxon>
        <taxon>Metazoa</taxon>
        <taxon>Chordata</taxon>
        <taxon>Craniata</taxon>
        <taxon>Vertebrata</taxon>
        <taxon>Euteleostomi</taxon>
        <taxon>Actinopterygii</taxon>
        <taxon>Neopterygii</taxon>
        <taxon>Teleostei</taxon>
        <taxon>Neoteleostei</taxon>
        <taxon>Acanthomorphata</taxon>
        <taxon>Ovalentaria</taxon>
        <taxon>Atherinomorphae</taxon>
        <taxon>Cyprinodontiformes</taxon>
        <taxon>Poeciliidae</taxon>
        <taxon>Poeciliinae</taxon>
        <taxon>Poeciliopsis</taxon>
    </lineage>
</organism>
<reference evidence="1" key="1">
    <citation type="submission" date="2014-12" db="EMBL/GenBank/DDBJ databases">
        <title>Parallel Evolution in Life History Adaptation Evident in the Tissue-Specific Poeciliopsis prolifica transcriptome.</title>
        <authorList>
            <person name="Jue N.K."/>
            <person name="Foley R.J."/>
            <person name="Obergfell C."/>
            <person name="Reznick D.N."/>
            <person name="O'Neill R.J."/>
            <person name="O'Neill M.J."/>
        </authorList>
    </citation>
    <scope>NUCLEOTIDE SEQUENCE</scope>
</reference>
<name>A0A0S7EQW4_9TELE</name>